<gene>
    <name evidence="2" type="primary">pssM</name>
    <name evidence="2" type="ORF">GALL_232040</name>
</gene>
<comment type="caution">
    <text evidence="2">The sequence shown here is derived from an EMBL/GenBank/DDBJ whole genome shotgun (WGS) entry which is preliminary data.</text>
</comment>
<feature type="domain" description="Polysaccharide pyruvyl transferase" evidence="1">
    <location>
        <begin position="43"/>
        <end position="182"/>
    </location>
</feature>
<reference evidence="2" key="1">
    <citation type="submission" date="2016-10" db="EMBL/GenBank/DDBJ databases">
        <title>Sequence of Gallionella enrichment culture.</title>
        <authorList>
            <person name="Poehlein A."/>
            <person name="Muehling M."/>
            <person name="Daniel R."/>
        </authorList>
    </citation>
    <scope>NUCLEOTIDE SEQUENCE</scope>
</reference>
<dbReference type="GO" id="GO:0016740">
    <property type="term" value="F:transferase activity"/>
    <property type="evidence" value="ECO:0007669"/>
    <property type="project" value="UniProtKB-KW"/>
</dbReference>
<name>A0A1J5RGF6_9ZZZZ</name>
<dbReference type="Pfam" id="PF04230">
    <property type="entry name" value="PS_pyruv_trans"/>
    <property type="match status" value="1"/>
</dbReference>
<dbReference type="InterPro" id="IPR007345">
    <property type="entry name" value="Polysacch_pyruvyl_Trfase"/>
</dbReference>
<evidence type="ECO:0000313" key="2">
    <source>
        <dbReference type="EMBL" id="OIQ94849.1"/>
    </source>
</evidence>
<organism evidence="2">
    <name type="scientific">mine drainage metagenome</name>
    <dbReference type="NCBI Taxonomy" id="410659"/>
    <lineage>
        <taxon>unclassified sequences</taxon>
        <taxon>metagenomes</taxon>
        <taxon>ecological metagenomes</taxon>
    </lineage>
</organism>
<keyword evidence="2" id="KW-0670">Pyruvate</keyword>
<keyword evidence="2" id="KW-0808">Transferase</keyword>
<protein>
    <submittedName>
        <fullName evidence="2">Exopolysaccharide glucosyl ketal-pyruvate-transferase</fullName>
        <ecNumber evidence="2">2.5.1.98</ecNumber>
    </submittedName>
</protein>
<evidence type="ECO:0000259" key="1">
    <source>
        <dbReference type="Pfam" id="PF04230"/>
    </source>
</evidence>
<dbReference type="AlphaFoldDB" id="A0A1J5RGF6"/>
<dbReference type="EMBL" id="MLJW01000178">
    <property type="protein sequence ID" value="OIQ94849.1"/>
    <property type="molecule type" value="Genomic_DNA"/>
</dbReference>
<accession>A0A1J5RGF6</accession>
<proteinExistence type="predicted"/>
<dbReference type="EC" id="2.5.1.98" evidence="2"/>
<sequence length="300" mass="33782">MEIFFYRGASPNFGDELNTWLWPRLLGEVFDGAGDLFVGIGSNIVRGFAATRRKIIFGAGYGGYTALPELDHTWSFYFVRGKLTARALGLDEAFGIGDAGIYVRSCQIPRQRIEGRVAFIPHWESVWPGRWDEVCRLAGLHFIDPTNPVETVLSEIASSDYVITEAMHGAIIADALRVPWIAARPTRAHRMKWHDWASALGMEIDWARLPRSSLLEIAQQHAPAGSGLARTLSCRRRVTTLLRDHTPRWLLQRTADQLRAVSTSIEPRLSRDAAIESVHSRMLDQLHRFVRKEGVGRVLV</sequence>